<accession>A0ABR3V4N1</accession>
<dbReference type="Proteomes" id="UP001586593">
    <property type="component" value="Unassembled WGS sequence"/>
</dbReference>
<evidence type="ECO:0000313" key="3">
    <source>
        <dbReference type="Proteomes" id="UP001586593"/>
    </source>
</evidence>
<proteinExistence type="predicted"/>
<keyword evidence="3" id="KW-1185">Reference proteome</keyword>
<organism evidence="2 3">
    <name type="scientific">Phialemonium thermophilum</name>
    <dbReference type="NCBI Taxonomy" id="223376"/>
    <lineage>
        <taxon>Eukaryota</taxon>
        <taxon>Fungi</taxon>
        <taxon>Dikarya</taxon>
        <taxon>Ascomycota</taxon>
        <taxon>Pezizomycotina</taxon>
        <taxon>Sordariomycetes</taxon>
        <taxon>Sordariomycetidae</taxon>
        <taxon>Cephalothecales</taxon>
        <taxon>Cephalothecaceae</taxon>
        <taxon>Phialemonium</taxon>
    </lineage>
</organism>
<comment type="caution">
    <text evidence="2">The sequence shown here is derived from an EMBL/GenBank/DDBJ whole genome shotgun (WGS) entry which is preliminary data.</text>
</comment>
<sequence>MSAGDSKSHKREGREAGDGLLEDDGVSAALGVSAVLGVSTAPEGVVPRGSAAEAVRDVAGAWVRLSVEAVVFRRVDGPPNTKTRSLLRGGGDGLRGADEGSMWRGRKARPSSPSSRTVGLTTKVWLSKLKSEVGFLAFAGGVDLFASPRSTLKVKADWEAMASGEEGGPCSVYTRGRSCQPVGFLLGGLAA</sequence>
<feature type="region of interest" description="Disordered" evidence="1">
    <location>
        <begin position="1"/>
        <end position="22"/>
    </location>
</feature>
<name>A0ABR3V4N1_9PEZI</name>
<evidence type="ECO:0000256" key="1">
    <source>
        <dbReference type="SAM" id="MobiDB-lite"/>
    </source>
</evidence>
<reference evidence="2 3" key="1">
    <citation type="journal article" date="2024" name="Commun. Biol.">
        <title>Comparative genomic analysis of thermophilic fungi reveals convergent evolutionary adaptations and gene losses.</title>
        <authorList>
            <person name="Steindorff A.S."/>
            <person name="Aguilar-Pontes M.V."/>
            <person name="Robinson A.J."/>
            <person name="Andreopoulos B."/>
            <person name="LaButti K."/>
            <person name="Kuo A."/>
            <person name="Mondo S."/>
            <person name="Riley R."/>
            <person name="Otillar R."/>
            <person name="Haridas S."/>
            <person name="Lipzen A."/>
            <person name="Grimwood J."/>
            <person name="Schmutz J."/>
            <person name="Clum A."/>
            <person name="Reid I.D."/>
            <person name="Moisan M.C."/>
            <person name="Butler G."/>
            <person name="Nguyen T.T.M."/>
            <person name="Dewar K."/>
            <person name="Conant G."/>
            <person name="Drula E."/>
            <person name="Henrissat B."/>
            <person name="Hansel C."/>
            <person name="Singer S."/>
            <person name="Hutchinson M.I."/>
            <person name="de Vries R.P."/>
            <person name="Natvig D.O."/>
            <person name="Powell A.J."/>
            <person name="Tsang A."/>
            <person name="Grigoriev I.V."/>
        </authorList>
    </citation>
    <scope>NUCLEOTIDE SEQUENCE [LARGE SCALE GENOMIC DNA]</scope>
    <source>
        <strain evidence="2 3">ATCC 24622</strain>
    </source>
</reference>
<protein>
    <submittedName>
        <fullName evidence="2">Uncharacterized protein</fullName>
    </submittedName>
</protein>
<gene>
    <name evidence="2" type="ORF">VTK73DRAFT_4943</name>
</gene>
<evidence type="ECO:0000313" key="2">
    <source>
        <dbReference type="EMBL" id="KAL1836719.1"/>
    </source>
</evidence>
<dbReference type="EMBL" id="JAZHXJ010002783">
    <property type="protein sequence ID" value="KAL1836719.1"/>
    <property type="molecule type" value="Genomic_DNA"/>
</dbReference>